<sequence>MNQFCQIKNNNNSYFVHHMRKAKPCVSLNNTSMRWKRSIEDDNLEVLQNLSVAIVRKQFYQKLRVNIFSRVSMTEITTRESLICFPWFVPYLMFNLSIRDEMSTTHNSQSSTVIEGGIIS</sequence>
<dbReference type="Proteomes" id="UP000183832">
    <property type="component" value="Unassembled WGS sequence"/>
</dbReference>
<dbReference type="AlphaFoldDB" id="A0A1J1J3H2"/>
<name>A0A1J1J3H2_9DIPT</name>
<accession>A0A1J1J3H2</accession>
<reference evidence="1 2" key="1">
    <citation type="submission" date="2015-04" db="EMBL/GenBank/DDBJ databases">
        <authorList>
            <person name="Syromyatnikov M.Y."/>
            <person name="Popov V.N."/>
        </authorList>
    </citation>
    <scope>NUCLEOTIDE SEQUENCE [LARGE SCALE GENOMIC DNA]</scope>
</reference>
<proteinExistence type="predicted"/>
<protein>
    <submittedName>
        <fullName evidence="1">CLUMA_CG018334, isoform A</fullName>
    </submittedName>
</protein>
<gene>
    <name evidence="1" type="ORF">CLUMA_CG018334</name>
</gene>
<evidence type="ECO:0000313" key="1">
    <source>
        <dbReference type="EMBL" id="CRL05433.1"/>
    </source>
</evidence>
<organism evidence="1 2">
    <name type="scientific">Clunio marinus</name>
    <dbReference type="NCBI Taxonomy" id="568069"/>
    <lineage>
        <taxon>Eukaryota</taxon>
        <taxon>Metazoa</taxon>
        <taxon>Ecdysozoa</taxon>
        <taxon>Arthropoda</taxon>
        <taxon>Hexapoda</taxon>
        <taxon>Insecta</taxon>
        <taxon>Pterygota</taxon>
        <taxon>Neoptera</taxon>
        <taxon>Endopterygota</taxon>
        <taxon>Diptera</taxon>
        <taxon>Nematocera</taxon>
        <taxon>Chironomoidea</taxon>
        <taxon>Chironomidae</taxon>
        <taxon>Clunio</taxon>
    </lineage>
</organism>
<keyword evidence="2" id="KW-1185">Reference proteome</keyword>
<dbReference type="EMBL" id="CVRI01000064">
    <property type="protein sequence ID" value="CRL05433.1"/>
    <property type="molecule type" value="Genomic_DNA"/>
</dbReference>
<evidence type="ECO:0000313" key="2">
    <source>
        <dbReference type="Proteomes" id="UP000183832"/>
    </source>
</evidence>